<dbReference type="InterPro" id="IPR000215">
    <property type="entry name" value="Serpin_fam"/>
</dbReference>
<dbReference type="InterPro" id="IPR036186">
    <property type="entry name" value="Serpin_sf"/>
</dbReference>
<dbReference type="RefSeq" id="WP_090163524.1">
    <property type="nucleotide sequence ID" value="NZ_FMWK01000014.1"/>
</dbReference>
<dbReference type="SMART" id="SM00093">
    <property type="entry name" value="SERPIN"/>
    <property type="match status" value="1"/>
</dbReference>
<dbReference type="GO" id="GO:0005615">
    <property type="term" value="C:extracellular space"/>
    <property type="evidence" value="ECO:0007669"/>
    <property type="project" value="InterPro"/>
</dbReference>
<accession>A0A1G5S263</accession>
<gene>
    <name evidence="3" type="ORF">SAMN02910350_02270</name>
</gene>
<evidence type="ECO:0000256" key="1">
    <source>
        <dbReference type="RuleBase" id="RU000411"/>
    </source>
</evidence>
<dbReference type="PROSITE" id="PS51257">
    <property type="entry name" value="PROKAR_LIPOPROTEIN"/>
    <property type="match status" value="1"/>
</dbReference>
<dbReference type="EMBL" id="FMWK01000014">
    <property type="protein sequence ID" value="SCZ80396.1"/>
    <property type="molecule type" value="Genomic_DNA"/>
</dbReference>
<reference evidence="3 4" key="1">
    <citation type="submission" date="2016-10" db="EMBL/GenBank/DDBJ databases">
        <authorList>
            <person name="de Groot N.N."/>
        </authorList>
    </citation>
    <scope>NUCLEOTIDE SEQUENCE [LARGE SCALE GENOMIC DNA]</scope>
    <source>
        <strain evidence="3 4">DSM 10317</strain>
    </source>
</reference>
<dbReference type="Gene3D" id="2.30.39.10">
    <property type="entry name" value="Alpha-1-antitrypsin, domain 1"/>
    <property type="match status" value="1"/>
</dbReference>
<dbReference type="Pfam" id="PF00079">
    <property type="entry name" value="Serpin"/>
    <property type="match status" value="1"/>
</dbReference>
<dbReference type="PANTHER" id="PTHR11461">
    <property type="entry name" value="SERINE PROTEASE INHIBITOR, SERPIN"/>
    <property type="match status" value="1"/>
</dbReference>
<dbReference type="InterPro" id="IPR023796">
    <property type="entry name" value="Serpin_dom"/>
</dbReference>
<evidence type="ECO:0000259" key="2">
    <source>
        <dbReference type="SMART" id="SM00093"/>
    </source>
</evidence>
<dbReference type="Proteomes" id="UP000199428">
    <property type="component" value="Unassembled WGS sequence"/>
</dbReference>
<protein>
    <submittedName>
        <fullName evidence="3">Serpin B</fullName>
    </submittedName>
</protein>
<sequence length="433" mass="48441">MKKRLISGLLIGMLTAGMFVGCGNTIISPSPKPVAAPTKEHKIVNTDIKVIGGMDEFDSELIEFLESKDYGNQNYMISPTSYKAALCLAIAGASGDTKEELLKAAGFENEEQMNEWYNLVYNATVDFNDWLKDDQGSVEAAQNNDDYYIDGEGTPDGAFKIVNSIWANESRGGEFKKEYIDKVAKNYDATAASLPGEKLTDSVNFWVNESTNGQIEKLADKLDDYKLILANALYLRAPWMEEFEEYSTKEDEFKTFDGSKVKKDFMNQTNEFYYYEEDGGKLVILPLKYGVKTAFVLGNISDLDNAMKNAQRCTVDVKLPKMDIDSEFGKDIMIGYLNSRGATSAFGGSADFSEMTDDDVMIDEIIQKTKIKTDEEGLEAAAVTAIMMVESAAMPTEEPEIKEFHATEPFKFIVYTELENEENEILFYGQMVE</sequence>
<evidence type="ECO:0000313" key="4">
    <source>
        <dbReference type="Proteomes" id="UP000199428"/>
    </source>
</evidence>
<dbReference type="SUPFAM" id="SSF56574">
    <property type="entry name" value="Serpins"/>
    <property type="match status" value="1"/>
</dbReference>
<name>A0A1G5S263_PSEXY</name>
<dbReference type="InterPro" id="IPR042185">
    <property type="entry name" value="Serpin_sf_2"/>
</dbReference>
<feature type="domain" description="Serpin" evidence="2">
    <location>
        <begin position="59"/>
        <end position="433"/>
    </location>
</feature>
<dbReference type="PANTHER" id="PTHR11461:SF211">
    <property type="entry name" value="GH10112P-RELATED"/>
    <property type="match status" value="1"/>
</dbReference>
<dbReference type="GO" id="GO:0004867">
    <property type="term" value="F:serine-type endopeptidase inhibitor activity"/>
    <property type="evidence" value="ECO:0007669"/>
    <property type="project" value="InterPro"/>
</dbReference>
<proteinExistence type="inferred from homology"/>
<dbReference type="AlphaFoldDB" id="A0A1G5S263"/>
<dbReference type="Gene3D" id="3.30.497.10">
    <property type="entry name" value="Antithrombin, subunit I, domain 2"/>
    <property type="match status" value="1"/>
</dbReference>
<comment type="similarity">
    <text evidence="1">Belongs to the serpin family.</text>
</comment>
<dbReference type="InterPro" id="IPR042178">
    <property type="entry name" value="Serpin_sf_1"/>
</dbReference>
<organism evidence="3 4">
    <name type="scientific">Pseudobutyrivibrio xylanivorans</name>
    <dbReference type="NCBI Taxonomy" id="185007"/>
    <lineage>
        <taxon>Bacteria</taxon>
        <taxon>Bacillati</taxon>
        <taxon>Bacillota</taxon>
        <taxon>Clostridia</taxon>
        <taxon>Lachnospirales</taxon>
        <taxon>Lachnospiraceae</taxon>
        <taxon>Pseudobutyrivibrio</taxon>
    </lineage>
</organism>
<evidence type="ECO:0000313" key="3">
    <source>
        <dbReference type="EMBL" id="SCZ80396.1"/>
    </source>
</evidence>